<keyword evidence="2" id="KW-0812">Transmembrane</keyword>
<dbReference type="NCBIfam" id="TIGR00847">
    <property type="entry name" value="ccoS"/>
    <property type="match status" value="1"/>
</dbReference>
<comment type="caution">
    <text evidence="3">The sequence shown here is derived from an EMBL/GenBank/DDBJ whole genome shotgun (WGS) entry which is preliminary data.</text>
</comment>
<keyword evidence="2" id="KW-1133">Transmembrane helix</keyword>
<evidence type="ECO:0000256" key="2">
    <source>
        <dbReference type="SAM" id="Phobius"/>
    </source>
</evidence>
<dbReference type="InterPro" id="IPR004714">
    <property type="entry name" value="Cyt_oxidase_maturation_cbb3"/>
</dbReference>
<name>A0A9E5JSH0_9GAMM</name>
<dbReference type="PANTHER" id="PTHR41532">
    <property type="entry name" value="FIXS PROTEIN"/>
    <property type="match status" value="1"/>
</dbReference>
<evidence type="ECO:0000313" key="4">
    <source>
        <dbReference type="Proteomes" id="UP000787472"/>
    </source>
</evidence>
<dbReference type="PANTHER" id="PTHR41532:SF1">
    <property type="entry name" value="FIXS PROTEIN"/>
    <property type="match status" value="1"/>
</dbReference>
<dbReference type="AlphaFoldDB" id="A0A9E5JSH0"/>
<dbReference type="Pfam" id="PF03597">
    <property type="entry name" value="FixS"/>
    <property type="match status" value="1"/>
</dbReference>
<evidence type="ECO:0000313" key="3">
    <source>
        <dbReference type="EMBL" id="NHO64060.1"/>
    </source>
</evidence>
<feature type="transmembrane region" description="Helical" evidence="2">
    <location>
        <begin position="6"/>
        <end position="26"/>
    </location>
</feature>
<organism evidence="3 4">
    <name type="scientific">Pseudomaricurvus hydrocarbonicus</name>
    <dbReference type="NCBI Taxonomy" id="1470433"/>
    <lineage>
        <taxon>Bacteria</taxon>
        <taxon>Pseudomonadati</taxon>
        <taxon>Pseudomonadota</taxon>
        <taxon>Gammaproteobacteria</taxon>
        <taxon>Cellvibrionales</taxon>
        <taxon>Cellvibrionaceae</taxon>
        <taxon>Pseudomaricurvus</taxon>
    </lineage>
</organism>
<keyword evidence="2" id="KW-0472">Membrane</keyword>
<accession>A0A9E5JSH0</accession>
<sequence length="90" mass="9963">MESLYLLIPIAVIFLVLAVRVLYWAVNSGQYDDLDTEGHRILFDEEPLSRPTAPEHESLATDDSEGPQGAVAEQRAIAKPDTVETPVKSR</sequence>
<dbReference type="EMBL" id="JAAONZ010000001">
    <property type="protein sequence ID" value="NHO64060.1"/>
    <property type="molecule type" value="Genomic_DNA"/>
</dbReference>
<protein>
    <submittedName>
        <fullName evidence="3">Cbb3-type cytochrome oxidase assembly protein CcoS</fullName>
    </submittedName>
</protein>
<proteinExistence type="predicted"/>
<feature type="region of interest" description="Disordered" evidence="1">
    <location>
        <begin position="45"/>
        <end position="90"/>
    </location>
</feature>
<keyword evidence="4" id="KW-1185">Reference proteome</keyword>
<dbReference type="Proteomes" id="UP000787472">
    <property type="component" value="Unassembled WGS sequence"/>
</dbReference>
<reference evidence="3" key="1">
    <citation type="submission" date="2020-03" db="EMBL/GenBank/DDBJ databases">
        <authorList>
            <person name="Guo F."/>
        </authorList>
    </citation>
    <scope>NUCLEOTIDE SEQUENCE</scope>
    <source>
        <strain evidence="3">JCM 30134</strain>
    </source>
</reference>
<dbReference type="RefSeq" id="WP_167180714.1">
    <property type="nucleotide sequence ID" value="NZ_JAAONZ010000001.1"/>
</dbReference>
<gene>
    <name evidence="3" type="primary">ccoS</name>
    <name evidence="3" type="ORF">G8770_00685</name>
</gene>
<evidence type="ECO:0000256" key="1">
    <source>
        <dbReference type="SAM" id="MobiDB-lite"/>
    </source>
</evidence>